<evidence type="ECO:0000313" key="4">
    <source>
        <dbReference type="Proteomes" id="UP000192472"/>
    </source>
</evidence>
<evidence type="ECO:0000259" key="2">
    <source>
        <dbReference type="Pfam" id="PF18962"/>
    </source>
</evidence>
<feature type="signal peptide" evidence="1">
    <location>
        <begin position="1"/>
        <end position="20"/>
    </location>
</feature>
<keyword evidence="4" id="KW-1185">Reference proteome</keyword>
<reference evidence="3 4" key="1">
    <citation type="submission" date="2017-04" db="EMBL/GenBank/DDBJ databases">
        <authorList>
            <person name="Afonso C.L."/>
            <person name="Miller P.J."/>
            <person name="Scott M.A."/>
            <person name="Spackman E."/>
            <person name="Goraichik I."/>
            <person name="Dimitrov K.M."/>
            <person name="Suarez D.L."/>
            <person name="Swayne D.E."/>
        </authorList>
    </citation>
    <scope>NUCLEOTIDE SEQUENCE [LARGE SCALE GENOMIC DNA]</scope>
    <source>
        <strain evidence="3 4">DSM 26133</strain>
    </source>
</reference>
<dbReference type="NCBIfam" id="TIGR04183">
    <property type="entry name" value="Por_Secre_tail"/>
    <property type="match status" value="1"/>
</dbReference>
<feature type="chain" id="PRO_5013366177" evidence="1">
    <location>
        <begin position="21"/>
        <end position="112"/>
    </location>
</feature>
<evidence type="ECO:0000256" key="1">
    <source>
        <dbReference type="SAM" id="SignalP"/>
    </source>
</evidence>
<organism evidence="3 4">
    <name type="scientific">Reichenbachiella faecimaris</name>
    <dbReference type="NCBI Taxonomy" id="692418"/>
    <lineage>
        <taxon>Bacteria</taxon>
        <taxon>Pseudomonadati</taxon>
        <taxon>Bacteroidota</taxon>
        <taxon>Cytophagia</taxon>
        <taxon>Cytophagales</taxon>
        <taxon>Reichenbachiellaceae</taxon>
        <taxon>Reichenbachiella</taxon>
    </lineage>
</organism>
<gene>
    <name evidence="3" type="ORF">SAMN04488029_2573</name>
</gene>
<protein>
    <submittedName>
        <fullName evidence="3">Por secretion system C-terminal sorting domain-containing protein</fullName>
    </submittedName>
</protein>
<dbReference type="InterPro" id="IPR026444">
    <property type="entry name" value="Secre_tail"/>
</dbReference>
<name>A0A1W2GHV1_REIFA</name>
<dbReference type="AlphaFoldDB" id="A0A1W2GHV1"/>
<dbReference type="Proteomes" id="UP000192472">
    <property type="component" value="Unassembled WGS sequence"/>
</dbReference>
<feature type="domain" description="Secretion system C-terminal sorting" evidence="2">
    <location>
        <begin position="41"/>
        <end position="109"/>
    </location>
</feature>
<keyword evidence="1" id="KW-0732">Signal</keyword>
<evidence type="ECO:0000313" key="3">
    <source>
        <dbReference type="EMBL" id="SMD35856.1"/>
    </source>
</evidence>
<dbReference type="RefSeq" id="WP_084373253.1">
    <property type="nucleotide sequence ID" value="NZ_FWYF01000003.1"/>
</dbReference>
<proteinExistence type="predicted"/>
<sequence>MKALKLTVIAMMALTTMALAHVDKAGKKESAEVKANIFAHTNDMIYLQLINPADSKVQIAIIDQKGVTLHSETVKQDMKVLKRFDVSNLPSGLYSYKVSNADYTVIKKIEKK</sequence>
<accession>A0A1W2GHV1</accession>
<dbReference type="Pfam" id="PF18962">
    <property type="entry name" value="Por_Secre_tail"/>
    <property type="match status" value="1"/>
</dbReference>
<dbReference type="OrthoDB" id="961604at2"/>
<dbReference type="EMBL" id="FWYF01000003">
    <property type="protein sequence ID" value="SMD35856.1"/>
    <property type="molecule type" value="Genomic_DNA"/>
</dbReference>
<dbReference type="STRING" id="692418.SAMN04488029_2573"/>